<dbReference type="Gene3D" id="1.10.10.10">
    <property type="entry name" value="Winged helix-like DNA-binding domain superfamily/Winged helix DNA-binding domain"/>
    <property type="match status" value="1"/>
</dbReference>
<comment type="caution">
    <text evidence="6">The sequence shown here is derived from an EMBL/GenBank/DDBJ whole genome shotgun (WGS) entry which is preliminary data.</text>
</comment>
<protein>
    <submittedName>
        <fullName evidence="6">Sigma-70 family RNA polymerase sigma factor</fullName>
    </submittedName>
</protein>
<keyword evidence="2" id="KW-0805">Transcription regulation</keyword>
<dbReference type="EMBL" id="SGIT01000001">
    <property type="protein sequence ID" value="RZF61494.1"/>
    <property type="molecule type" value="Genomic_DNA"/>
</dbReference>
<dbReference type="PANTHER" id="PTHR43133">
    <property type="entry name" value="RNA POLYMERASE ECF-TYPE SIGMA FACTO"/>
    <property type="match status" value="1"/>
</dbReference>
<feature type="domain" description="HTH luxR-type" evidence="5">
    <location>
        <begin position="137"/>
        <end position="195"/>
    </location>
</feature>
<dbReference type="GO" id="GO:0006352">
    <property type="term" value="P:DNA-templated transcription initiation"/>
    <property type="evidence" value="ECO:0007669"/>
    <property type="project" value="InterPro"/>
</dbReference>
<dbReference type="InterPro" id="IPR013249">
    <property type="entry name" value="RNA_pol_sigma70_r4_t2"/>
</dbReference>
<dbReference type="Pfam" id="PF04542">
    <property type="entry name" value="Sigma70_r2"/>
    <property type="match status" value="1"/>
</dbReference>
<evidence type="ECO:0000256" key="2">
    <source>
        <dbReference type="ARBA" id="ARBA00023015"/>
    </source>
</evidence>
<name>A0A4Q6XVS8_9SPHI</name>
<accession>A0A4Q6XVS8</accession>
<dbReference type="GO" id="GO:0003677">
    <property type="term" value="F:DNA binding"/>
    <property type="evidence" value="ECO:0007669"/>
    <property type="project" value="InterPro"/>
</dbReference>
<dbReference type="SUPFAM" id="SSF88659">
    <property type="entry name" value="Sigma3 and sigma4 domains of RNA polymerase sigma factors"/>
    <property type="match status" value="1"/>
</dbReference>
<reference evidence="6 7" key="1">
    <citation type="submission" date="2019-02" db="EMBL/GenBank/DDBJ databases">
        <authorList>
            <person name="Li Y."/>
        </authorList>
    </citation>
    <scope>NUCLEOTIDE SEQUENCE [LARGE SCALE GENOMIC DNA]</scope>
    <source>
        <strain evidence="6 7">30C10-4-7</strain>
    </source>
</reference>
<dbReference type="OrthoDB" id="659948at2"/>
<dbReference type="Pfam" id="PF08281">
    <property type="entry name" value="Sigma70_r4_2"/>
    <property type="match status" value="1"/>
</dbReference>
<dbReference type="InterPro" id="IPR039425">
    <property type="entry name" value="RNA_pol_sigma-70-like"/>
</dbReference>
<evidence type="ECO:0000256" key="4">
    <source>
        <dbReference type="ARBA" id="ARBA00023163"/>
    </source>
</evidence>
<proteinExistence type="inferred from homology"/>
<dbReference type="PANTHER" id="PTHR43133:SF46">
    <property type="entry name" value="RNA POLYMERASE SIGMA-70 FACTOR ECF SUBFAMILY"/>
    <property type="match status" value="1"/>
</dbReference>
<dbReference type="InterPro" id="IPR013324">
    <property type="entry name" value="RNA_pol_sigma_r3/r4-like"/>
</dbReference>
<dbReference type="GO" id="GO:0016987">
    <property type="term" value="F:sigma factor activity"/>
    <property type="evidence" value="ECO:0007669"/>
    <property type="project" value="UniProtKB-KW"/>
</dbReference>
<organism evidence="6 7">
    <name type="scientific">Sphingobacterium corticibacterium</name>
    <dbReference type="NCBI Taxonomy" id="2484746"/>
    <lineage>
        <taxon>Bacteria</taxon>
        <taxon>Pseudomonadati</taxon>
        <taxon>Bacteroidota</taxon>
        <taxon>Sphingobacteriia</taxon>
        <taxon>Sphingobacteriales</taxon>
        <taxon>Sphingobacteriaceae</taxon>
        <taxon>Sphingobacterium</taxon>
    </lineage>
</organism>
<evidence type="ECO:0000259" key="5">
    <source>
        <dbReference type="SMART" id="SM00421"/>
    </source>
</evidence>
<keyword evidence="7" id="KW-1185">Reference proteome</keyword>
<dbReference type="Proteomes" id="UP000292855">
    <property type="component" value="Unassembled WGS sequence"/>
</dbReference>
<dbReference type="NCBIfam" id="TIGR02937">
    <property type="entry name" value="sigma70-ECF"/>
    <property type="match status" value="1"/>
</dbReference>
<dbReference type="InterPro" id="IPR013325">
    <property type="entry name" value="RNA_pol_sigma_r2"/>
</dbReference>
<dbReference type="AlphaFoldDB" id="A0A4Q6XVS8"/>
<comment type="similarity">
    <text evidence="1">Belongs to the sigma-70 factor family. ECF subfamily.</text>
</comment>
<evidence type="ECO:0000256" key="3">
    <source>
        <dbReference type="ARBA" id="ARBA00023082"/>
    </source>
</evidence>
<keyword evidence="3" id="KW-0731">Sigma factor</keyword>
<evidence type="ECO:0000313" key="7">
    <source>
        <dbReference type="Proteomes" id="UP000292855"/>
    </source>
</evidence>
<gene>
    <name evidence="6" type="ORF">EWE74_01220</name>
</gene>
<sequence length="204" mass="23781">MESIKTTNGLPSNHDQTFVNELKKSGADKTLHKLFDHYWKPLFQFSFNILRDDDDAKDVVQEVFIALWDRKLDLVIHSSIESYLFTSVRYKSLTKLSQRLSSNERNLPLENYIEQTFSDAVDPLIMKELQQEIDLQINKLPERMQEVIRLKTKESLSIREIAEKLDISEDTVKNHLASARKRLRIQLRDVAYTAFVISLSVPLS</sequence>
<keyword evidence="4" id="KW-0804">Transcription</keyword>
<dbReference type="SUPFAM" id="SSF88946">
    <property type="entry name" value="Sigma2 domain of RNA polymerase sigma factors"/>
    <property type="match status" value="1"/>
</dbReference>
<dbReference type="InterPro" id="IPR014284">
    <property type="entry name" value="RNA_pol_sigma-70_dom"/>
</dbReference>
<dbReference type="Gene3D" id="1.10.1740.10">
    <property type="match status" value="1"/>
</dbReference>
<dbReference type="SMART" id="SM00421">
    <property type="entry name" value="HTH_LUXR"/>
    <property type="match status" value="1"/>
</dbReference>
<evidence type="ECO:0000313" key="6">
    <source>
        <dbReference type="EMBL" id="RZF61494.1"/>
    </source>
</evidence>
<dbReference type="CDD" id="cd06171">
    <property type="entry name" value="Sigma70_r4"/>
    <property type="match status" value="1"/>
</dbReference>
<dbReference type="InterPro" id="IPR036388">
    <property type="entry name" value="WH-like_DNA-bd_sf"/>
</dbReference>
<dbReference type="InterPro" id="IPR007627">
    <property type="entry name" value="RNA_pol_sigma70_r2"/>
</dbReference>
<evidence type="ECO:0000256" key="1">
    <source>
        <dbReference type="ARBA" id="ARBA00010641"/>
    </source>
</evidence>
<dbReference type="RefSeq" id="WP_130139723.1">
    <property type="nucleotide sequence ID" value="NZ_SGIT01000001.1"/>
</dbReference>
<dbReference type="InterPro" id="IPR000792">
    <property type="entry name" value="Tscrpt_reg_LuxR_C"/>
</dbReference>